<feature type="domain" description="Methyl-accepting transducer" evidence="5">
    <location>
        <begin position="127"/>
        <end position="295"/>
    </location>
</feature>
<dbReference type="Gene3D" id="1.10.287.950">
    <property type="entry name" value="Methyl-accepting chemotaxis protein"/>
    <property type="match status" value="1"/>
</dbReference>
<dbReference type="GO" id="GO:0006935">
    <property type="term" value="P:chemotaxis"/>
    <property type="evidence" value="ECO:0007669"/>
    <property type="project" value="InterPro"/>
</dbReference>
<dbReference type="SUPFAM" id="SSF58104">
    <property type="entry name" value="Methyl-accepting chemotaxis protein (MCP) signaling domain"/>
    <property type="match status" value="1"/>
</dbReference>
<gene>
    <name evidence="6" type="ORF">CQA53_05920</name>
</gene>
<dbReference type="InterPro" id="IPR004089">
    <property type="entry name" value="MCPsignal_dom"/>
</dbReference>
<dbReference type="EMBL" id="NXLQ01000011">
    <property type="protein sequence ID" value="RDU65697.1"/>
    <property type="molecule type" value="Genomic_DNA"/>
</dbReference>
<feature type="coiled-coil region" evidence="4">
    <location>
        <begin position="4"/>
        <end position="31"/>
    </location>
</feature>
<evidence type="ECO:0000256" key="3">
    <source>
        <dbReference type="PROSITE-ProRule" id="PRU00284"/>
    </source>
</evidence>
<dbReference type="PRINTS" id="PR00260">
    <property type="entry name" value="CHEMTRNSDUCR"/>
</dbReference>
<dbReference type="GO" id="GO:0007165">
    <property type="term" value="P:signal transduction"/>
    <property type="evidence" value="ECO:0007669"/>
    <property type="project" value="UniProtKB-KW"/>
</dbReference>
<sequence length="439" mass="49536">MFASNSLKQELQAKELEIQKMQKEIDLYKQLCAFSSEDIIIVFSENKDIFFCNGCAKEIFADNINKISSQLFSGNNVIKINAQMFLVKHKKIDNLDIFILNLSHFGDKNLGGIDIINYHHTTLRNGLSIAQNSFQKIFNDLTQILQNSEDIAKTSHEGLKDSEKSLEDISELYEKVQHAQQLAQSLSSRSNDITSVISLIDDIAEQTNLLALNAAIEAARAGEHGRGFAVVADEVRKLAEKTQKATKDIAIVVKAMQQESGDIHANTEEINVVTESMRENVNNIVEMIHSVSSSSIYSKYMLKMINNLVFCSLAKIDHTIYKNNLYSFILGIINDFGIIDHKNCRLGKWYYEGDGYKNFRDTQGYRNLEKYHSNVHSHANSIAVPLKEQQNITKDSIDKNIIGVEDCARGIASEIDNMLAESNEKLLKEKDVECQKIAQ</sequence>
<name>A0A3D8IK18_9HELI</name>
<dbReference type="PROSITE" id="PS50111">
    <property type="entry name" value="CHEMOTAXIS_TRANSDUC_2"/>
    <property type="match status" value="1"/>
</dbReference>
<organism evidence="6 7">
    <name type="scientific">Helicobacter didelphidarum</name>
    <dbReference type="NCBI Taxonomy" id="2040648"/>
    <lineage>
        <taxon>Bacteria</taxon>
        <taxon>Pseudomonadati</taxon>
        <taxon>Campylobacterota</taxon>
        <taxon>Epsilonproteobacteria</taxon>
        <taxon>Campylobacterales</taxon>
        <taxon>Helicobacteraceae</taxon>
        <taxon>Helicobacter</taxon>
    </lineage>
</organism>
<keyword evidence="4" id="KW-0175">Coiled coil</keyword>
<keyword evidence="7" id="KW-1185">Reference proteome</keyword>
<keyword evidence="1 3" id="KW-0807">Transducer</keyword>
<protein>
    <submittedName>
        <fullName evidence="6">Chemotaxis protein</fullName>
    </submittedName>
</protein>
<comment type="caution">
    <text evidence="6">The sequence shown here is derived from an EMBL/GenBank/DDBJ whole genome shotgun (WGS) entry which is preliminary data.</text>
</comment>
<proteinExistence type="inferred from homology"/>
<evidence type="ECO:0000313" key="7">
    <source>
        <dbReference type="Proteomes" id="UP000256379"/>
    </source>
</evidence>
<reference evidence="6 7" key="1">
    <citation type="submission" date="2018-04" db="EMBL/GenBank/DDBJ databases">
        <title>Novel Campyloabacter and Helicobacter Species and Strains.</title>
        <authorList>
            <person name="Mannion A.J."/>
            <person name="Shen Z."/>
            <person name="Fox J.G."/>
        </authorList>
    </citation>
    <scope>NUCLEOTIDE SEQUENCE [LARGE SCALE GENOMIC DNA]</scope>
    <source>
        <strain evidence="6 7">MIT 17-337</strain>
    </source>
</reference>
<dbReference type="OrthoDB" id="9765597at2"/>
<evidence type="ECO:0000313" key="6">
    <source>
        <dbReference type="EMBL" id="RDU65697.1"/>
    </source>
</evidence>
<dbReference type="InterPro" id="IPR004090">
    <property type="entry name" value="Chemotax_Me-accpt_rcpt"/>
</dbReference>
<accession>A0A3D8IK18</accession>
<dbReference type="GO" id="GO:0016020">
    <property type="term" value="C:membrane"/>
    <property type="evidence" value="ECO:0007669"/>
    <property type="project" value="InterPro"/>
</dbReference>
<dbReference type="Pfam" id="PF13682">
    <property type="entry name" value="CZB"/>
    <property type="match status" value="1"/>
</dbReference>
<evidence type="ECO:0000256" key="4">
    <source>
        <dbReference type="SAM" id="Coils"/>
    </source>
</evidence>
<evidence type="ECO:0000259" key="5">
    <source>
        <dbReference type="PROSITE" id="PS50111"/>
    </source>
</evidence>
<dbReference type="Pfam" id="PF00015">
    <property type="entry name" value="MCPsignal"/>
    <property type="match status" value="1"/>
</dbReference>
<dbReference type="GO" id="GO:0004888">
    <property type="term" value="F:transmembrane signaling receptor activity"/>
    <property type="evidence" value="ECO:0007669"/>
    <property type="project" value="InterPro"/>
</dbReference>
<dbReference type="InterPro" id="IPR025991">
    <property type="entry name" value="Chemoreceptor_zinc-bind_dom"/>
</dbReference>
<dbReference type="Proteomes" id="UP000256379">
    <property type="component" value="Unassembled WGS sequence"/>
</dbReference>
<dbReference type="Gene3D" id="1.20.120.30">
    <property type="entry name" value="Aspartate receptor, ligand-binding domain"/>
    <property type="match status" value="1"/>
</dbReference>
<dbReference type="PANTHER" id="PTHR32089:SF112">
    <property type="entry name" value="LYSOZYME-LIKE PROTEIN-RELATED"/>
    <property type="match status" value="1"/>
</dbReference>
<evidence type="ECO:0000256" key="1">
    <source>
        <dbReference type="ARBA" id="ARBA00023224"/>
    </source>
</evidence>
<evidence type="ECO:0000256" key="2">
    <source>
        <dbReference type="ARBA" id="ARBA00029447"/>
    </source>
</evidence>
<feature type="coiled-coil region" evidence="4">
    <location>
        <begin position="159"/>
        <end position="189"/>
    </location>
</feature>
<dbReference type="PANTHER" id="PTHR32089">
    <property type="entry name" value="METHYL-ACCEPTING CHEMOTAXIS PROTEIN MCPB"/>
    <property type="match status" value="1"/>
</dbReference>
<dbReference type="SMART" id="SM00283">
    <property type="entry name" value="MA"/>
    <property type="match status" value="1"/>
</dbReference>
<dbReference type="AlphaFoldDB" id="A0A3D8IK18"/>
<comment type="similarity">
    <text evidence="2">Belongs to the methyl-accepting chemotaxis (MCP) protein family.</text>
</comment>